<gene>
    <name evidence="1" type="ORF">PoB_005873100</name>
</gene>
<protein>
    <submittedName>
        <fullName evidence="1">Uncharacterized protein</fullName>
    </submittedName>
</protein>
<reference evidence="1 2" key="1">
    <citation type="journal article" date="2021" name="Elife">
        <title>Chloroplast acquisition without the gene transfer in kleptoplastic sea slugs, Plakobranchus ocellatus.</title>
        <authorList>
            <person name="Maeda T."/>
            <person name="Takahashi S."/>
            <person name="Yoshida T."/>
            <person name="Shimamura S."/>
            <person name="Takaki Y."/>
            <person name="Nagai Y."/>
            <person name="Toyoda A."/>
            <person name="Suzuki Y."/>
            <person name="Arimoto A."/>
            <person name="Ishii H."/>
            <person name="Satoh N."/>
            <person name="Nishiyama T."/>
            <person name="Hasebe M."/>
            <person name="Maruyama T."/>
            <person name="Minagawa J."/>
            <person name="Obokata J."/>
            <person name="Shigenobu S."/>
        </authorList>
    </citation>
    <scope>NUCLEOTIDE SEQUENCE [LARGE SCALE GENOMIC DNA]</scope>
</reference>
<keyword evidence="2" id="KW-1185">Reference proteome</keyword>
<evidence type="ECO:0000313" key="2">
    <source>
        <dbReference type="Proteomes" id="UP000735302"/>
    </source>
</evidence>
<dbReference type="EMBL" id="BLXT01006573">
    <property type="protein sequence ID" value="GFO32226.1"/>
    <property type="molecule type" value="Genomic_DNA"/>
</dbReference>
<comment type="caution">
    <text evidence="1">The sequence shown here is derived from an EMBL/GenBank/DDBJ whole genome shotgun (WGS) entry which is preliminary data.</text>
</comment>
<proteinExistence type="predicted"/>
<evidence type="ECO:0000313" key="1">
    <source>
        <dbReference type="EMBL" id="GFO32226.1"/>
    </source>
</evidence>
<sequence>MPGCDRAAKHPQYLQHSTTTPLGELSVLDEVINLSAGLVVPPTFPPLRCGCRCLPARRGGGVSPSLSAEPCSGIGRRLESNFISTKHEQQT</sequence>
<name>A0AAV4CHC6_9GAST</name>
<accession>A0AAV4CHC6</accession>
<organism evidence="1 2">
    <name type="scientific">Plakobranchus ocellatus</name>
    <dbReference type="NCBI Taxonomy" id="259542"/>
    <lineage>
        <taxon>Eukaryota</taxon>
        <taxon>Metazoa</taxon>
        <taxon>Spiralia</taxon>
        <taxon>Lophotrochozoa</taxon>
        <taxon>Mollusca</taxon>
        <taxon>Gastropoda</taxon>
        <taxon>Heterobranchia</taxon>
        <taxon>Euthyneura</taxon>
        <taxon>Panpulmonata</taxon>
        <taxon>Sacoglossa</taxon>
        <taxon>Placobranchoidea</taxon>
        <taxon>Plakobranchidae</taxon>
        <taxon>Plakobranchus</taxon>
    </lineage>
</organism>
<dbReference type="AlphaFoldDB" id="A0AAV4CHC6"/>
<dbReference type="Proteomes" id="UP000735302">
    <property type="component" value="Unassembled WGS sequence"/>
</dbReference>